<gene>
    <name evidence="1" type="ORF">F5148DRAFT_1200842</name>
</gene>
<comment type="caution">
    <text evidence="1">The sequence shown here is derived from an EMBL/GenBank/DDBJ whole genome shotgun (WGS) entry which is preliminary data.</text>
</comment>
<dbReference type="Proteomes" id="UP001207468">
    <property type="component" value="Unassembled WGS sequence"/>
</dbReference>
<accession>A0ACC0U9U3</accession>
<dbReference type="EMBL" id="JAGFNK010000106">
    <property type="protein sequence ID" value="KAI9507954.1"/>
    <property type="molecule type" value="Genomic_DNA"/>
</dbReference>
<evidence type="ECO:0000313" key="2">
    <source>
        <dbReference type="Proteomes" id="UP001207468"/>
    </source>
</evidence>
<evidence type="ECO:0000313" key="1">
    <source>
        <dbReference type="EMBL" id="KAI9507954.1"/>
    </source>
</evidence>
<reference evidence="1" key="1">
    <citation type="submission" date="2021-03" db="EMBL/GenBank/DDBJ databases">
        <title>Evolutionary priming and transition to the ectomycorrhizal habit in an iconic lineage of mushroom-forming fungi: is preadaptation a requirement?</title>
        <authorList>
            <consortium name="DOE Joint Genome Institute"/>
            <person name="Looney B.P."/>
            <person name="Miyauchi S."/>
            <person name="Morin E."/>
            <person name="Drula E."/>
            <person name="Courty P.E."/>
            <person name="Chicoki N."/>
            <person name="Fauchery L."/>
            <person name="Kohler A."/>
            <person name="Kuo A."/>
            <person name="LaButti K."/>
            <person name="Pangilinan J."/>
            <person name="Lipzen A."/>
            <person name="Riley R."/>
            <person name="Andreopoulos W."/>
            <person name="He G."/>
            <person name="Johnson J."/>
            <person name="Barry K.W."/>
            <person name="Grigoriev I.V."/>
            <person name="Nagy L."/>
            <person name="Hibbett D."/>
            <person name="Henrissat B."/>
            <person name="Matheny P.B."/>
            <person name="Labbe J."/>
            <person name="Martin A.F."/>
        </authorList>
    </citation>
    <scope>NUCLEOTIDE SEQUENCE</scope>
    <source>
        <strain evidence="1">BPL698</strain>
    </source>
</reference>
<proteinExistence type="predicted"/>
<name>A0ACC0U9U3_9AGAM</name>
<keyword evidence="2" id="KW-1185">Reference proteome</keyword>
<sequence>MILILDMLAASRASPVNQTPPQTISIDRFHARAPSCDDPHGCRSLWDIIWSCAATISLCTWVSVHPNIPSPEERWPRVTMRRVGLMLAALFVPEVMIAWALRQRLAATELAKKHKGGPKKPEGH</sequence>
<organism evidence="1 2">
    <name type="scientific">Russula earlei</name>
    <dbReference type="NCBI Taxonomy" id="71964"/>
    <lineage>
        <taxon>Eukaryota</taxon>
        <taxon>Fungi</taxon>
        <taxon>Dikarya</taxon>
        <taxon>Basidiomycota</taxon>
        <taxon>Agaricomycotina</taxon>
        <taxon>Agaricomycetes</taxon>
        <taxon>Russulales</taxon>
        <taxon>Russulaceae</taxon>
        <taxon>Russula</taxon>
    </lineage>
</organism>
<protein>
    <submittedName>
        <fullName evidence="1">Uncharacterized protein</fullName>
    </submittedName>
</protein>
<feature type="non-terminal residue" evidence="1">
    <location>
        <position position="124"/>
    </location>
</feature>